<keyword evidence="5" id="KW-0749">Sporulation</keyword>
<keyword evidence="4 9" id="KW-0378">Hydrolase</keyword>
<dbReference type="InterPro" id="IPR036366">
    <property type="entry name" value="PGBDSf"/>
</dbReference>
<accession>A0ABV8J8U3</accession>
<dbReference type="PANTHER" id="PTHR30417:SF11">
    <property type="entry name" value="N-ACETYLMURAMOYL-L-ALANINE AMIDASE XLYA"/>
    <property type="match status" value="1"/>
</dbReference>
<evidence type="ECO:0000256" key="5">
    <source>
        <dbReference type="ARBA" id="ARBA00022969"/>
    </source>
</evidence>
<evidence type="ECO:0000313" key="9">
    <source>
        <dbReference type="EMBL" id="MFC4075211.1"/>
    </source>
</evidence>
<protein>
    <recommendedName>
        <fullName evidence="3">N-acetylmuramoyl-L-alanine amidase</fullName>
        <ecNumber evidence="3">3.5.1.28</ecNumber>
    </recommendedName>
</protein>
<dbReference type="NCBIfam" id="NF038080">
    <property type="entry name" value="PG_bind_siph"/>
    <property type="match status" value="1"/>
</dbReference>
<sequence>MKPRYITVHNTGNTAKGANAAAHARLLAYGNPRQASWHFTVDDKGWVQHLPTNEVGWHAGDGRGPGNMSSIGIEICENKDGDFAKAEANAAKLVRRLCDELDIPISRVVPHRHWSGKNCPHRTLKHWSQFIQMVKGAKEGKWDGKSFPGRSAFQVGKKHPAVVTLDKRLIAHGFVKHYTGSRYEPGPTFTKYTLENVRDFQKAQGWSGSDADGFPGPVTWKRLMKKTTKEKEKKKTASKKAVKYRVVAGSFADRDNAEAQVKKLKDKGFDAFLLPIE</sequence>
<dbReference type="Pfam" id="PF05036">
    <property type="entry name" value="SPOR"/>
    <property type="match status" value="1"/>
</dbReference>
<dbReference type="Gene3D" id="3.40.80.10">
    <property type="entry name" value="Peptidoglycan recognition protein-like"/>
    <property type="match status" value="1"/>
</dbReference>
<keyword evidence="7" id="KW-0961">Cell wall biogenesis/degradation</keyword>
<keyword evidence="6" id="KW-0178">Competence</keyword>
<dbReference type="SUPFAM" id="SSF47090">
    <property type="entry name" value="PGBD-like"/>
    <property type="match status" value="1"/>
</dbReference>
<evidence type="ECO:0000313" key="10">
    <source>
        <dbReference type="Proteomes" id="UP001595843"/>
    </source>
</evidence>
<dbReference type="Gene3D" id="3.30.70.1070">
    <property type="entry name" value="Sporulation related repeat"/>
    <property type="match status" value="1"/>
</dbReference>
<evidence type="ECO:0000256" key="6">
    <source>
        <dbReference type="ARBA" id="ARBA00023287"/>
    </source>
</evidence>
<dbReference type="CDD" id="cd06583">
    <property type="entry name" value="PGRP"/>
    <property type="match status" value="1"/>
</dbReference>
<dbReference type="SUPFAM" id="SSF110997">
    <property type="entry name" value="Sporulation related repeat"/>
    <property type="match status" value="1"/>
</dbReference>
<dbReference type="InterPro" id="IPR036365">
    <property type="entry name" value="PGBD-like_sf"/>
</dbReference>
<gene>
    <name evidence="9" type="ORF">ACFOUO_00030</name>
</gene>
<comment type="similarity">
    <text evidence="2">Belongs to the N-acetylmuramoyl-L-alanine amidase 2 family.</text>
</comment>
<dbReference type="InterPro" id="IPR047763">
    <property type="entry name" value="PG_bind_dom_phiBT1-type"/>
</dbReference>
<evidence type="ECO:0000256" key="2">
    <source>
        <dbReference type="ARBA" id="ARBA00007553"/>
    </source>
</evidence>
<evidence type="ECO:0000256" key="4">
    <source>
        <dbReference type="ARBA" id="ARBA00022801"/>
    </source>
</evidence>
<dbReference type="PANTHER" id="PTHR30417">
    <property type="entry name" value="N-ACETYLMURAMOYL-L-ALANINE AMIDASE AMID"/>
    <property type="match status" value="1"/>
</dbReference>
<dbReference type="GO" id="GO:0008745">
    <property type="term" value="F:N-acetylmuramoyl-L-alanine amidase activity"/>
    <property type="evidence" value="ECO:0007669"/>
    <property type="project" value="UniProtKB-EC"/>
</dbReference>
<feature type="domain" description="SPOR" evidence="8">
    <location>
        <begin position="238"/>
        <end position="277"/>
    </location>
</feature>
<proteinExistence type="inferred from homology"/>
<dbReference type="Pfam" id="PF01510">
    <property type="entry name" value="Amidase_2"/>
    <property type="match status" value="1"/>
</dbReference>
<dbReference type="SMART" id="SM00644">
    <property type="entry name" value="Ami_2"/>
    <property type="match status" value="1"/>
</dbReference>
<evidence type="ECO:0000259" key="8">
    <source>
        <dbReference type="PROSITE" id="PS51724"/>
    </source>
</evidence>
<dbReference type="InterPro" id="IPR036505">
    <property type="entry name" value="Amidase/PGRP_sf"/>
</dbReference>
<dbReference type="EC" id="3.5.1.28" evidence="3"/>
<dbReference type="Gene3D" id="1.10.101.10">
    <property type="entry name" value="PGBD-like superfamily/PGBD"/>
    <property type="match status" value="1"/>
</dbReference>
<reference evidence="10" key="1">
    <citation type="journal article" date="2019" name="Int. J. Syst. Evol. Microbiol.">
        <title>The Global Catalogue of Microorganisms (GCM) 10K type strain sequencing project: providing services to taxonomists for standard genome sequencing and annotation.</title>
        <authorList>
            <consortium name="The Broad Institute Genomics Platform"/>
            <consortium name="The Broad Institute Genome Sequencing Center for Infectious Disease"/>
            <person name="Wu L."/>
            <person name="Ma J."/>
        </authorList>
    </citation>
    <scope>NUCLEOTIDE SEQUENCE [LARGE SCALE GENOMIC DNA]</scope>
    <source>
        <strain evidence="10">IBRC-M 10813</strain>
    </source>
</reference>
<dbReference type="PROSITE" id="PS51724">
    <property type="entry name" value="SPOR"/>
    <property type="match status" value="1"/>
</dbReference>
<evidence type="ECO:0000256" key="1">
    <source>
        <dbReference type="ARBA" id="ARBA00001561"/>
    </source>
</evidence>
<dbReference type="InterPro" id="IPR007730">
    <property type="entry name" value="SPOR-like_dom"/>
</dbReference>
<evidence type="ECO:0000256" key="7">
    <source>
        <dbReference type="ARBA" id="ARBA00023316"/>
    </source>
</evidence>
<organism evidence="9 10">
    <name type="scientific">Salinithrix halophila</name>
    <dbReference type="NCBI Taxonomy" id="1485204"/>
    <lineage>
        <taxon>Bacteria</taxon>
        <taxon>Bacillati</taxon>
        <taxon>Bacillota</taxon>
        <taxon>Bacilli</taxon>
        <taxon>Bacillales</taxon>
        <taxon>Thermoactinomycetaceae</taxon>
        <taxon>Salinithrix</taxon>
    </lineage>
</organism>
<comment type="caution">
    <text evidence="9">The sequence shown here is derived from an EMBL/GenBank/DDBJ whole genome shotgun (WGS) entry which is preliminary data.</text>
</comment>
<dbReference type="SUPFAM" id="SSF55846">
    <property type="entry name" value="N-acetylmuramoyl-L-alanine amidase-like"/>
    <property type="match status" value="1"/>
</dbReference>
<name>A0ABV8J8U3_9BACL</name>
<dbReference type="Proteomes" id="UP001595843">
    <property type="component" value="Unassembled WGS sequence"/>
</dbReference>
<keyword evidence="10" id="KW-1185">Reference proteome</keyword>
<comment type="catalytic activity">
    <reaction evidence="1">
        <text>Hydrolyzes the link between N-acetylmuramoyl residues and L-amino acid residues in certain cell-wall glycopeptides.</text>
        <dbReference type="EC" id="3.5.1.28"/>
    </reaction>
</comment>
<dbReference type="InterPro" id="IPR051206">
    <property type="entry name" value="NAMLAA_amidase_2"/>
</dbReference>
<dbReference type="InterPro" id="IPR002502">
    <property type="entry name" value="Amidase_domain"/>
</dbReference>
<dbReference type="InterPro" id="IPR036680">
    <property type="entry name" value="SPOR-like_sf"/>
</dbReference>
<evidence type="ECO:0000256" key="3">
    <source>
        <dbReference type="ARBA" id="ARBA00011901"/>
    </source>
</evidence>
<dbReference type="EMBL" id="JBHSAP010000001">
    <property type="protein sequence ID" value="MFC4075211.1"/>
    <property type="molecule type" value="Genomic_DNA"/>
</dbReference>